<organism evidence="1">
    <name type="scientific">Caulobacter sp. 73W</name>
    <dbReference type="NCBI Taxonomy" id="3161137"/>
    <lineage>
        <taxon>Bacteria</taxon>
        <taxon>Pseudomonadati</taxon>
        <taxon>Pseudomonadota</taxon>
        <taxon>Alphaproteobacteria</taxon>
        <taxon>Caulobacterales</taxon>
        <taxon>Caulobacteraceae</taxon>
        <taxon>Caulobacter</taxon>
    </lineage>
</organism>
<name>A0AB39KVA1_9CAUL</name>
<protein>
    <submittedName>
        <fullName evidence="1">Uncharacterized protein</fullName>
    </submittedName>
</protein>
<dbReference type="EMBL" id="CP158375">
    <property type="protein sequence ID" value="XDO97569.1"/>
    <property type="molecule type" value="Genomic_DNA"/>
</dbReference>
<evidence type="ECO:0000313" key="1">
    <source>
        <dbReference type="EMBL" id="XDO97569.1"/>
    </source>
</evidence>
<sequence>MFEFRREWKRVFGPAARKAAGASFQAPRDGFTGGDASLLELLDIDMLSAEARSADIGAGRVSTKDKGTRLIEAAVIWREVARRTGDVAALRKAAAQAEAAVKTLDAERRAKDAARARCEQAACAMLGAELFGDEGLNAAAEAVLSKARSAGAGADAQASALIAGLDGRRALGAGTPGAVLIAARAYDEPLAALDVQGRRSPAARLAAAEHRLTRADLLIGCAGQRAEPTLLDRAMETLDAAGAGLDPAYEPLTLARIAMARGSAQALLGEILFDTALMAEGVETLVQAAKDFGPEQSPLDWARGQILLGGALQILAEATTAEHLFEQAVTAFDRALALLKNCPTLPLRAAAANNRAVCLARCAELTGDLTVLDVAEAGLRIELVGGSPRKDPIAWAVTQMNLARLYEARAEITGRDEGRLDAAATALATAFDVFAEYGARSMTDLAAQGLERLRAARTDKQVQSGVKH</sequence>
<reference evidence="1" key="1">
    <citation type="submission" date="2024-06" db="EMBL/GenBank/DDBJ databases">
        <title>Caulobacter inopinatus, sp. nov.</title>
        <authorList>
            <person name="Donachie S.P."/>
        </authorList>
    </citation>
    <scope>NUCLEOTIDE SEQUENCE</scope>
    <source>
        <strain evidence="1">73W</strain>
    </source>
</reference>
<proteinExistence type="predicted"/>
<accession>A0AB39KVA1</accession>
<gene>
    <name evidence="1" type="ORF">ABOZ73_03870</name>
</gene>
<dbReference type="AlphaFoldDB" id="A0AB39KVA1"/>
<dbReference type="RefSeq" id="WP_369060880.1">
    <property type="nucleotide sequence ID" value="NZ_CP158375.1"/>
</dbReference>